<proteinExistence type="predicted"/>
<evidence type="ECO:0000313" key="2">
    <source>
        <dbReference type="Proteomes" id="UP001251870"/>
    </source>
</evidence>
<organism evidence="1 2">
    <name type="scientific">Nesterenkonia aerolata</name>
    <dbReference type="NCBI Taxonomy" id="3074079"/>
    <lineage>
        <taxon>Bacteria</taxon>
        <taxon>Bacillati</taxon>
        <taxon>Actinomycetota</taxon>
        <taxon>Actinomycetes</taxon>
        <taxon>Micrococcales</taxon>
        <taxon>Micrococcaceae</taxon>
        <taxon>Nesterenkonia</taxon>
    </lineage>
</organism>
<dbReference type="PANTHER" id="PTHR34389">
    <property type="entry name" value="L-RHAMNOSE MUTAROTASE"/>
    <property type="match status" value="1"/>
</dbReference>
<accession>A0ABU2DR10</accession>
<keyword evidence="2" id="KW-1185">Reference proteome</keyword>
<dbReference type="RefSeq" id="WP_310547941.1">
    <property type="nucleotide sequence ID" value="NZ_JAVKGR010000004.1"/>
</dbReference>
<dbReference type="Gene3D" id="3.30.70.100">
    <property type="match status" value="1"/>
</dbReference>
<sequence length="120" mass="13943">MRRVCFRLQVRPDRLDEYVRRHSQVWPEMLRALEEAGWTNYSLFLGQDGLLIGYVEVASLADAQAAMEATEVNARWQEQMSEFFVELDGSRPDTGFTQLTEVFHLEDQLDAIRSDQSEDI</sequence>
<dbReference type="InterPro" id="IPR008000">
    <property type="entry name" value="Rham/fucose_mutarotase"/>
</dbReference>
<dbReference type="Proteomes" id="UP001251870">
    <property type="component" value="Unassembled WGS sequence"/>
</dbReference>
<dbReference type="InterPro" id="IPR011008">
    <property type="entry name" value="Dimeric_a/b-barrel"/>
</dbReference>
<name>A0ABU2DR10_9MICC</name>
<protein>
    <submittedName>
        <fullName evidence="1">L-rhamnose mutarotase</fullName>
    </submittedName>
</protein>
<comment type="caution">
    <text evidence="1">The sequence shown here is derived from an EMBL/GenBank/DDBJ whole genome shotgun (WGS) entry which is preliminary data.</text>
</comment>
<evidence type="ECO:0000313" key="1">
    <source>
        <dbReference type="EMBL" id="MDR8018943.1"/>
    </source>
</evidence>
<dbReference type="PANTHER" id="PTHR34389:SF2">
    <property type="entry name" value="L-RHAMNOSE MUTAROTASE"/>
    <property type="match status" value="1"/>
</dbReference>
<dbReference type="EMBL" id="JAVKGR010000004">
    <property type="protein sequence ID" value="MDR8018943.1"/>
    <property type="molecule type" value="Genomic_DNA"/>
</dbReference>
<gene>
    <name evidence="1" type="ORF">RIL96_05120</name>
</gene>
<dbReference type="Pfam" id="PF05336">
    <property type="entry name" value="rhaM"/>
    <property type="match status" value="1"/>
</dbReference>
<reference evidence="1 2" key="1">
    <citation type="submission" date="2023-09" db="EMBL/GenBank/DDBJ databases">
        <title>Description of three actinobacteria isolated from air of manufacturing shop in a pharmaceutical factory.</title>
        <authorList>
            <person name="Zhang D.-F."/>
        </authorList>
    </citation>
    <scope>NUCLEOTIDE SEQUENCE [LARGE SCALE GENOMIC DNA]</scope>
    <source>
        <strain evidence="1 2">LY-0111</strain>
    </source>
</reference>
<dbReference type="SUPFAM" id="SSF54909">
    <property type="entry name" value="Dimeric alpha+beta barrel"/>
    <property type="match status" value="1"/>
</dbReference>